<feature type="region of interest" description="Disordered" evidence="8">
    <location>
        <begin position="546"/>
        <end position="594"/>
    </location>
</feature>
<dbReference type="KEGG" id="dcr:108210234"/>
<dbReference type="PROSITE" id="PS50088">
    <property type="entry name" value="ANK_REPEAT"/>
    <property type="match status" value="6"/>
</dbReference>
<dbReference type="STRING" id="79200.A0A166ERC5"/>
<feature type="transmembrane region" description="Helical" evidence="9">
    <location>
        <begin position="403"/>
        <end position="421"/>
    </location>
</feature>
<feature type="region of interest" description="Disordered" evidence="8">
    <location>
        <begin position="356"/>
        <end position="395"/>
    </location>
</feature>
<evidence type="ECO:0000256" key="4">
    <source>
        <dbReference type="ARBA" id="ARBA00022989"/>
    </source>
</evidence>
<evidence type="ECO:0000256" key="3">
    <source>
        <dbReference type="ARBA" id="ARBA00022737"/>
    </source>
</evidence>
<dbReference type="InterPro" id="IPR002110">
    <property type="entry name" value="Ankyrin_rpt"/>
</dbReference>
<evidence type="ECO:0000313" key="12">
    <source>
        <dbReference type="EMBL" id="WOG89472.1"/>
    </source>
</evidence>
<feature type="compositionally biased region" description="Basic residues" evidence="8">
    <location>
        <begin position="374"/>
        <end position="391"/>
    </location>
</feature>
<evidence type="ECO:0000256" key="7">
    <source>
        <dbReference type="PROSITE-ProRule" id="PRU00023"/>
    </source>
</evidence>
<evidence type="ECO:0000256" key="5">
    <source>
        <dbReference type="ARBA" id="ARBA00023043"/>
    </source>
</evidence>
<dbReference type="PROSITE" id="PS50297">
    <property type="entry name" value="ANK_REP_REGION"/>
    <property type="match status" value="6"/>
</dbReference>
<dbReference type="Pfam" id="PF12796">
    <property type="entry name" value="Ank_2"/>
    <property type="match status" value="3"/>
</dbReference>
<dbReference type="SUPFAM" id="SSF48403">
    <property type="entry name" value="Ankyrin repeat"/>
    <property type="match status" value="1"/>
</dbReference>
<dbReference type="GO" id="GO:0005886">
    <property type="term" value="C:plasma membrane"/>
    <property type="evidence" value="ECO:0007669"/>
    <property type="project" value="TreeGrafter"/>
</dbReference>
<dbReference type="InterPro" id="IPR026961">
    <property type="entry name" value="PGG_dom"/>
</dbReference>
<sequence>MDRNLEVAVIKGDVAAFLKLVSQNPNSVHQTVYKSLNTVLHLAARFGHVELAAEIVKLRPELVAAENRDLETPLHEACKEGHVKVMKLLLESDPLVIYKLNIRQESVLFVACQRGRVQVVKELLVFFPNLLMLEVDALSSTSLHVAASAGHTEIVKEILKARSDFASKKTADGLTPLHLACSKGYLEIIREFLNFDNDLSFLQDNQGRTPLHWAAIKGRLNVIDEILSSSLESSELVTYNGDTVLHLAVKNNQYEAVKYMMDALNTTKLMNMQDNDGNTILHLATAGKLRAMVSFLLNRGVEVNVLNHNGYTALDLVESESSNSGVLVIVPKLQEAGAKRGEQLPPKSQELLQIHEPPPGTFPDNSPYTQPYHHNPKAQHRQKHKRSKQLKHQNEGLRNARNTITIVAVLIATVTFAAGVNPPGGFDQDSGRAKLGTKRPFKVFMVCNILALFLSLGIVNVLVSVVPFRRKSMTTLLTMTHKVMWVSTLFMAASYIAAVWAILPQKRGTNWVLVELLIVGGGLTLLIFLGLGILFARHWIQKRQWRKQKGKKNKDGSPHSSRTSKIADLMHVKKSRDSSSNSDVDSSDLGYYPL</sequence>
<keyword evidence="5 7" id="KW-0040">ANK repeat</keyword>
<evidence type="ECO:0000256" key="6">
    <source>
        <dbReference type="ARBA" id="ARBA00023136"/>
    </source>
</evidence>
<evidence type="ECO:0000259" key="10">
    <source>
        <dbReference type="Pfam" id="PF13962"/>
    </source>
</evidence>
<dbReference type="Proteomes" id="UP000077755">
    <property type="component" value="Chromosome 2"/>
</dbReference>
<dbReference type="EMBL" id="LNRQ01000002">
    <property type="protein sequence ID" value="KZN06880.1"/>
    <property type="molecule type" value="Genomic_DNA"/>
</dbReference>
<feature type="repeat" description="ANK" evidence="7">
    <location>
        <begin position="206"/>
        <end position="228"/>
    </location>
</feature>
<keyword evidence="13" id="KW-1185">Reference proteome</keyword>
<keyword evidence="4 9" id="KW-1133">Transmembrane helix</keyword>
<gene>
    <name evidence="11" type="ORF">DCAR_007717</name>
    <name evidence="12" type="ORF">DCAR_0208710</name>
</gene>
<feature type="repeat" description="ANK" evidence="7">
    <location>
        <begin position="138"/>
        <end position="170"/>
    </location>
</feature>
<feature type="transmembrane region" description="Helical" evidence="9">
    <location>
        <begin position="483"/>
        <end position="503"/>
    </location>
</feature>
<feature type="transmembrane region" description="Helical" evidence="9">
    <location>
        <begin position="441"/>
        <end position="463"/>
    </location>
</feature>
<dbReference type="EMBL" id="CP093344">
    <property type="protein sequence ID" value="WOG89472.1"/>
    <property type="molecule type" value="Genomic_DNA"/>
</dbReference>
<dbReference type="InterPro" id="IPR036770">
    <property type="entry name" value="Ankyrin_rpt-contain_sf"/>
</dbReference>
<keyword evidence="3" id="KW-0677">Repeat</keyword>
<accession>A0A166ERC5</accession>
<evidence type="ECO:0000256" key="8">
    <source>
        <dbReference type="SAM" id="MobiDB-lite"/>
    </source>
</evidence>
<dbReference type="OrthoDB" id="20872at2759"/>
<reference evidence="12" key="2">
    <citation type="submission" date="2022-03" db="EMBL/GenBank/DDBJ databases">
        <title>Draft title - Genomic analysis of global carrot germplasm unveils the trajectory of domestication and the origin of high carotenoid orange carrot.</title>
        <authorList>
            <person name="Iorizzo M."/>
            <person name="Ellison S."/>
            <person name="Senalik D."/>
            <person name="Macko-Podgorni A."/>
            <person name="Grzebelus D."/>
            <person name="Bostan H."/>
            <person name="Rolling W."/>
            <person name="Curaba J."/>
            <person name="Simon P."/>
        </authorList>
    </citation>
    <scope>NUCLEOTIDE SEQUENCE</scope>
    <source>
        <tissue evidence="12">Leaf</tissue>
    </source>
</reference>
<dbReference type="Gramene" id="KZN06880">
    <property type="protein sequence ID" value="KZN06880"/>
    <property type="gene ID" value="DCAR_007717"/>
</dbReference>
<keyword evidence="2 9" id="KW-0812">Transmembrane</keyword>
<feature type="domain" description="PGG" evidence="10">
    <location>
        <begin position="395"/>
        <end position="501"/>
    </location>
</feature>
<feature type="transmembrane region" description="Helical" evidence="9">
    <location>
        <begin position="509"/>
        <end position="536"/>
    </location>
</feature>
<feature type="compositionally biased region" description="Basic and acidic residues" evidence="8">
    <location>
        <begin position="568"/>
        <end position="577"/>
    </location>
</feature>
<evidence type="ECO:0000256" key="2">
    <source>
        <dbReference type="ARBA" id="ARBA00022692"/>
    </source>
</evidence>
<keyword evidence="6 9" id="KW-0472">Membrane</keyword>
<dbReference type="PRINTS" id="PR01415">
    <property type="entry name" value="ANKYRIN"/>
</dbReference>
<feature type="repeat" description="ANK" evidence="7">
    <location>
        <begin position="69"/>
        <end position="91"/>
    </location>
</feature>
<organism evidence="11">
    <name type="scientific">Daucus carota subsp. sativus</name>
    <name type="common">Carrot</name>
    <dbReference type="NCBI Taxonomy" id="79200"/>
    <lineage>
        <taxon>Eukaryota</taxon>
        <taxon>Viridiplantae</taxon>
        <taxon>Streptophyta</taxon>
        <taxon>Embryophyta</taxon>
        <taxon>Tracheophyta</taxon>
        <taxon>Spermatophyta</taxon>
        <taxon>Magnoliopsida</taxon>
        <taxon>eudicotyledons</taxon>
        <taxon>Gunneridae</taxon>
        <taxon>Pentapetalae</taxon>
        <taxon>asterids</taxon>
        <taxon>campanulids</taxon>
        <taxon>Apiales</taxon>
        <taxon>Apiaceae</taxon>
        <taxon>Apioideae</taxon>
        <taxon>Scandiceae</taxon>
        <taxon>Daucinae</taxon>
        <taxon>Daucus</taxon>
        <taxon>Daucus sect. Daucus</taxon>
    </lineage>
</organism>
<proteinExistence type="predicted"/>
<dbReference type="Pfam" id="PF13962">
    <property type="entry name" value="PGG"/>
    <property type="match status" value="1"/>
</dbReference>
<comment type="subcellular location">
    <subcellularLocation>
        <location evidence="1">Membrane</location>
        <topology evidence="1">Multi-pass membrane protein</topology>
    </subcellularLocation>
</comment>
<dbReference type="OMA" id="VTHKIMW"/>
<dbReference type="PANTHER" id="PTHR24186">
    <property type="entry name" value="PROTEIN PHOSPHATASE 1 REGULATORY SUBUNIT"/>
    <property type="match status" value="1"/>
</dbReference>
<evidence type="ECO:0000256" key="9">
    <source>
        <dbReference type="SAM" id="Phobius"/>
    </source>
</evidence>
<feature type="compositionally biased region" description="Low complexity" evidence="8">
    <location>
        <begin position="578"/>
        <end position="588"/>
    </location>
</feature>
<evidence type="ECO:0000313" key="11">
    <source>
        <dbReference type="EMBL" id="KZN06880.1"/>
    </source>
</evidence>
<evidence type="ECO:0000256" key="1">
    <source>
        <dbReference type="ARBA" id="ARBA00004141"/>
    </source>
</evidence>
<reference evidence="11" key="1">
    <citation type="journal article" date="2016" name="Nat. Genet.">
        <title>A high-quality carrot genome assembly provides new insights into carotenoid accumulation and asterid genome evolution.</title>
        <authorList>
            <person name="Iorizzo M."/>
            <person name="Ellison S."/>
            <person name="Senalik D."/>
            <person name="Zeng P."/>
            <person name="Satapoomin P."/>
            <person name="Huang J."/>
            <person name="Bowman M."/>
            <person name="Iovene M."/>
            <person name="Sanseverino W."/>
            <person name="Cavagnaro P."/>
            <person name="Yildiz M."/>
            <person name="Macko-Podgorni A."/>
            <person name="Moranska E."/>
            <person name="Grzebelus E."/>
            <person name="Grzebelus D."/>
            <person name="Ashrafi H."/>
            <person name="Zheng Z."/>
            <person name="Cheng S."/>
            <person name="Spooner D."/>
            <person name="Van Deynze A."/>
            <person name="Simon P."/>
        </authorList>
    </citation>
    <scope>NUCLEOTIDE SEQUENCE [LARGE SCALE GENOMIC DNA]</scope>
    <source>
        <tissue evidence="11">Leaf</tissue>
    </source>
</reference>
<name>A0A166ERC5_DAUCS</name>
<dbReference type="SMART" id="SM00248">
    <property type="entry name" value="ANK"/>
    <property type="match status" value="8"/>
</dbReference>
<dbReference type="Gene3D" id="1.25.40.20">
    <property type="entry name" value="Ankyrin repeat-containing domain"/>
    <property type="match status" value="2"/>
</dbReference>
<feature type="repeat" description="ANK" evidence="7">
    <location>
        <begin position="276"/>
        <end position="308"/>
    </location>
</feature>
<feature type="repeat" description="ANK" evidence="7">
    <location>
        <begin position="172"/>
        <end position="204"/>
    </location>
</feature>
<dbReference type="PANTHER" id="PTHR24186:SF37">
    <property type="entry name" value="PGG DOMAIN-CONTAINING PROTEIN"/>
    <property type="match status" value="1"/>
</dbReference>
<evidence type="ECO:0000313" key="13">
    <source>
        <dbReference type="Proteomes" id="UP000077755"/>
    </source>
</evidence>
<protein>
    <recommendedName>
        <fullName evidence="10">PGG domain-containing protein</fullName>
    </recommendedName>
</protein>
<feature type="repeat" description="ANK" evidence="7">
    <location>
        <begin position="240"/>
        <end position="272"/>
    </location>
</feature>
<dbReference type="AlphaFoldDB" id="A0A166ERC5"/>